<dbReference type="Pfam" id="PF09141">
    <property type="entry name" value="Talin_middle"/>
    <property type="match status" value="1"/>
</dbReference>
<dbReference type="Gene3D" id="1.20.80.10">
    <property type="match status" value="1"/>
</dbReference>
<dbReference type="FunFam" id="2.30.29.30:FF:000028">
    <property type="entry name" value="Talin 2"/>
    <property type="match status" value="1"/>
</dbReference>
<dbReference type="InterPro" id="IPR036723">
    <property type="entry name" value="Alpha-catenin/vinculin-like_sf"/>
</dbReference>
<dbReference type="Pfam" id="PF08913">
    <property type="entry name" value="VBS"/>
    <property type="match status" value="1"/>
</dbReference>
<dbReference type="Pfam" id="PF01608">
    <property type="entry name" value="I_LWEQ"/>
    <property type="match status" value="1"/>
</dbReference>
<dbReference type="InterPro" id="IPR036476">
    <property type="entry name" value="Talin_cent_sf"/>
</dbReference>
<dbReference type="GO" id="GO:0030182">
    <property type="term" value="P:neuron differentiation"/>
    <property type="evidence" value="ECO:0007669"/>
    <property type="project" value="UniProtKB-ARBA"/>
</dbReference>
<evidence type="ECO:0000256" key="3">
    <source>
        <dbReference type="ARBA" id="ARBA00004413"/>
    </source>
</evidence>
<dbReference type="PROSITE" id="PS00660">
    <property type="entry name" value="FERM_1"/>
    <property type="match status" value="1"/>
</dbReference>
<keyword evidence="5" id="KW-0963">Cytoplasm</keyword>
<evidence type="ECO:0000313" key="14">
    <source>
        <dbReference type="EMBL" id="SSX17478.1"/>
    </source>
</evidence>
<dbReference type="InterPro" id="IPR054060">
    <property type="entry name" value="TLN1-like_RS"/>
</dbReference>
<dbReference type="Pfam" id="PF25177">
    <property type="entry name" value="Talin_VBS2"/>
    <property type="match status" value="1"/>
</dbReference>
<dbReference type="GO" id="GO:0005737">
    <property type="term" value="C:cytoplasm"/>
    <property type="evidence" value="ECO:0007669"/>
    <property type="project" value="TreeGrafter"/>
</dbReference>
<evidence type="ECO:0000259" key="12">
    <source>
        <dbReference type="PROSITE" id="PS50057"/>
    </source>
</evidence>
<dbReference type="FunFam" id="1.20.120.230:FF:000004">
    <property type="entry name" value="Talin 2"/>
    <property type="match status" value="1"/>
</dbReference>
<feature type="compositionally biased region" description="Basic residues" evidence="11">
    <location>
        <begin position="47"/>
        <end position="56"/>
    </location>
</feature>
<feature type="compositionally biased region" description="Pro residues" evidence="11">
    <location>
        <begin position="2761"/>
        <end position="2777"/>
    </location>
</feature>
<dbReference type="PANTHER" id="PTHR19981:SF1">
    <property type="entry name" value="RHEA, ISOFORM B"/>
    <property type="match status" value="1"/>
</dbReference>
<dbReference type="SMART" id="SM01244">
    <property type="entry name" value="IRS"/>
    <property type="match status" value="1"/>
</dbReference>
<dbReference type="CDD" id="cd10569">
    <property type="entry name" value="FERM_C_Talin"/>
    <property type="match status" value="1"/>
</dbReference>
<dbReference type="InterPro" id="IPR011993">
    <property type="entry name" value="PH-like_dom_sf"/>
</dbReference>
<name>A0A336LUZ6_CULSO</name>
<dbReference type="CDD" id="cd12150">
    <property type="entry name" value="talin-RS"/>
    <property type="match status" value="1"/>
</dbReference>
<keyword evidence="8" id="KW-0472">Membrane</keyword>
<keyword evidence="6" id="KW-0597">Phosphoprotein</keyword>
<comment type="subcellular location">
    <subcellularLocation>
        <location evidence="2">Cell junction</location>
        <location evidence="2">Focal adhesion</location>
    </subcellularLocation>
    <subcellularLocation>
        <location evidence="3">Cell membrane</location>
        <topology evidence="3">Peripheral membrane protein</topology>
        <orientation evidence="3">Cytoplasmic side</orientation>
    </subcellularLocation>
    <subcellularLocation>
        <location evidence="1">Cytoplasm</location>
        <location evidence="1">Cytoskeleton</location>
    </subcellularLocation>
</comment>
<dbReference type="SMART" id="SM00295">
    <property type="entry name" value="B41"/>
    <property type="match status" value="1"/>
</dbReference>
<accession>A0A336LUZ6</accession>
<reference evidence="14" key="1">
    <citation type="submission" date="2018-07" db="EMBL/GenBank/DDBJ databases">
        <authorList>
            <person name="Quirk P.G."/>
            <person name="Krulwich T.A."/>
        </authorList>
    </citation>
    <scope>NUCLEOTIDE SEQUENCE</scope>
</reference>
<dbReference type="GO" id="GO:0005886">
    <property type="term" value="C:plasma membrane"/>
    <property type="evidence" value="ECO:0007669"/>
    <property type="project" value="UniProtKB-SubCell"/>
</dbReference>
<dbReference type="PROSITE" id="PS50945">
    <property type="entry name" value="I_LWEQ"/>
    <property type="match status" value="1"/>
</dbReference>
<dbReference type="FunFam" id="1.20.120.230:FF:000002">
    <property type="entry name" value="Talin 2"/>
    <property type="match status" value="1"/>
</dbReference>
<dbReference type="SUPFAM" id="SSF47031">
    <property type="entry name" value="Second domain of FERM"/>
    <property type="match status" value="1"/>
</dbReference>
<evidence type="ECO:0000256" key="10">
    <source>
        <dbReference type="SAM" id="Coils"/>
    </source>
</evidence>
<evidence type="ECO:0000256" key="7">
    <source>
        <dbReference type="ARBA" id="ARBA00022949"/>
    </source>
</evidence>
<dbReference type="InterPro" id="IPR002558">
    <property type="entry name" value="ILWEQ_dom"/>
</dbReference>
<dbReference type="GO" id="GO:0030036">
    <property type="term" value="P:actin cytoskeleton organization"/>
    <property type="evidence" value="ECO:0007669"/>
    <property type="project" value="TreeGrafter"/>
</dbReference>
<dbReference type="Gene3D" id="2.30.29.30">
    <property type="entry name" value="Pleckstrin-homology domain (PH domain)/Phosphotyrosine-binding domain (PTB)"/>
    <property type="match status" value="1"/>
</dbReference>
<protein>
    <submittedName>
        <fullName evidence="14">CSON014419 protein</fullName>
    </submittedName>
</protein>
<dbReference type="SUPFAM" id="SSF50729">
    <property type="entry name" value="PH domain-like"/>
    <property type="match status" value="1"/>
</dbReference>
<dbReference type="FunFam" id="1.20.1420.10:FF:000012">
    <property type="entry name" value="Rhea, isoform B"/>
    <property type="match status" value="1"/>
</dbReference>
<dbReference type="InterPro" id="IPR057346">
    <property type="entry name" value="Talin1/2_VBS2"/>
</dbReference>
<evidence type="ECO:0000256" key="4">
    <source>
        <dbReference type="ARBA" id="ARBA00022475"/>
    </source>
</evidence>
<keyword evidence="4" id="KW-1003">Cell membrane</keyword>
<dbReference type="PROSITE" id="PS00661">
    <property type="entry name" value="FERM_2"/>
    <property type="match status" value="1"/>
</dbReference>
<feature type="coiled-coil region" evidence="10">
    <location>
        <begin position="2606"/>
        <end position="2675"/>
    </location>
</feature>
<dbReference type="VEuPathDB" id="VectorBase:CSON014419"/>
<evidence type="ECO:0000256" key="11">
    <source>
        <dbReference type="SAM" id="MobiDB-lite"/>
    </source>
</evidence>
<gene>
    <name evidence="14" type="primary">CSON014419</name>
</gene>
<feature type="region of interest" description="Disordered" evidence="11">
    <location>
        <begin position="17"/>
        <end position="58"/>
    </location>
</feature>
<dbReference type="InterPro" id="IPR054082">
    <property type="entry name" value="Talin_IBS2B"/>
</dbReference>
<evidence type="ECO:0000256" key="1">
    <source>
        <dbReference type="ARBA" id="ARBA00004245"/>
    </source>
</evidence>
<evidence type="ECO:0000256" key="8">
    <source>
        <dbReference type="ARBA" id="ARBA00023136"/>
    </source>
</evidence>
<evidence type="ECO:0000256" key="2">
    <source>
        <dbReference type="ARBA" id="ARBA00004246"/>
    </source>
</evidence>
<sequence>MTIKRVAFKKTSMKNNSFEEDRDNILNSTLKDQEKCENKEDIGTKKEGKKNKKRTRANLTDSIGLMQSEEKKGREMEEKIRLEIVPVDMNGIKGILNEENSEKLYDYISLPTFVFRLWFLKEKQSLETENERKKIRNMSTLSLRITLEGGGVTKTIQFDPNTTVFDACRIIRDKFAEAVQGQAQEFGLFLSDEENKQGVWLESGRNLGYYLLRNHDTLEYRRKLRKLRVRMLDGTVKTILVDDSQPVSQLMVDICTRIGITNHEEYGLVKEELEAQNENQPDNKSNYGTLTLRKRTAEKDRDHKMETLRKKLRTDDEINWIDVGKTLREQGIHEAETVLLKRRFFFSDQNVDSHDPVQLNLLYVQTRDAILEGKHPVIQDKACEFAGIQVHIQFGDHNESKHKPGLLDLKEFLPTAYTKTKNIEKKIFAEHRKHIGVSEIDAKVLYVKTARELPTYGVSFFLVKEKEKGRNKLVPRLLGVTKESVLRLDEKTKEILKTWPLTTVRRWGASPNTFTLDFGDYADQYYSVQTTEAEQIVQLIAGYIDIILKKKQSKDHFGIDGDEGSTLVEESVAPLKATFFQHDTTRTEKVNTESLAKPAIMRQSDGERPYTTGESQHIQYGAIVGQVNVVNQPPMLQQTRVSTILTEPQRALLGYISAGQEAISRAEKDLQTKAPLPPLGNDPGSLQWRETTMETSKQMVTTHLATMNAATAQVVTASQPDDIDHEAVGAAVSQIAQSIPEVTKEVRTIAALMDDGSDKLLEATRKLCNAFSHLLKAAEPESKEPRQNLLNAASRVGEASGQVLHTIGEETVEGKELHDMLLGLAKAVANTTAALVLKAKSVAAECNDEDTRNKVIGAASQCALATSQLVACARVVAPTIESPACREQLEAAAREVAHAVTSLIGICNEVSDNTNLKGDLMGAAKDVSRTLTDLLDHIKLCSREHAQRVDENPVEEVLVATDMLVSSTDPQEMVRQAKQLGQATAHLIQSIKGEAEVQEDSELQRRLLAAAKQLADATSRMVEAARLCAGSPSDAHHQEALRVAAEELRDVTTTTAITPALKRKLINRLEQSAKQAASAATQCISASQNAVIFSNDIQTKEVLLQDCQSVADLIPKLVTGVKTTLARPDDPSAQLSLIESSESFIEPASQVATSARDLQPTVQDHTAAHQLSKSVVNLTHSINDLRLAAARAREACGGQELESALDAVKNLRSVLNDTKRASNDGSLRPLPGETQDTCFKQLGMTSQGVDSAMIQLLSAVTQNNRNYAGVAGRDTALALGDFVKSVRGVAATTKNNLVINCADDVVLNSIELLEEAQRTLQNVGDQDALFHCVKKVKGSLIKTVDCLPGIKDINEAFEQITELRIILDGGEYPKSVKTYGQLQNELKEAADALNNAAGQVAQSYPSSIKLANSSKDYCESYKNLITVTLTMAGQSKEEYLRESIVNALRSVSTQSISLLGTSRSVAADPNHPNAKNELASAARMVTETINRLVDVCTQSGPGQKECDNAIRSIEALRPLLDYPSESLTDQGYFDCLETVMDKSRTLGDGMTGIANNAKHSQHVEFGHSVNSVSESIRGLIESAAQAAYLVGVSNPTSAAGRPGLVDQAQFSRASQAIRQSCDVLASPSSTQQQVLSAATVIAKHTSTLCNACRNASSNTSNPVAKRHFVQSAKDVANSTATLVREIKQLDQDYSTESRIRCSQATVPLLDAVQSLCQFASSNEFISIPARISVEGRREQEPILHAGRGILDGAVDMVKTAKTLAISPTDPPVWQQLAIHSKAVSESIKKLAASIREKAPGQLQCDSVLDILNACSRDLNSTALAIGIEGIPPKRDNNIEGYTSMVLNATTELLEKIEPVKQAAKKNAESIGHAVNQIAKHSVPLTSGTIGVCSHVIHSAQQTVLIDQAKSVVESAIQLVQVSKEAGGNPRAVQIHSELDECCLALREAILELNATVQRISAENGVVAQLVEQISRSISRMTDKRASFLGGNANDSFVDYQTRMVNNGKEIARCANEINAKAPIDPGQLPQLCSELAQHYIRLAQDTIGACTTTTSQEVSMRIRNAVQDLGRSCTNLIQSTTGIRKDDNSGLAELSRNARDVSEKVSQVLAALQAGSRGTQACINAASTVSGIIGDLDTTIMFATAGTLHSDNDGSFADHREHILKTAKALVEDTKVLVAGAAGTQDQLAAAAQNAVSTILQLSDAVKRGASSLGSQQPDSQVMVMNAVKDVAAALGELINATKLASGKPINDPAMNELKESAKIMVMNVTSLLKTVKAVEDEHTRGTRAMEATVEAITQEIKAMQTSESMRASSPATPEDLIRVTKNVTVATAKAVAAGASNLQSDIASAANLGRRYISEMLMVCKKVAWTCAETAELRQRTLDAGASVAIAYRDLLEGVLRNCSADERMQLSRRVAKCVTDLVGMAQLLKGSDWVDPDDPTVIAENELLGAAASIDAAAKKLASLRPRRLSVAKETDENLNFDELILEAAKGIMAASSALVRAANAAQRELIDQGKVARKQLKSSEDGQWSEGLISAARLVAAATHSLVEAAQNLVQGVGTEEYLISTAKQVASSTAQLLIACKVKSDPTSAAGRRLQEAGNAVIKATDNLVHAAQQALEGVEEQTLKLNRNMVDGMAQEIDARSEVLKMERQLEDARNKLKAIREAKYRAKQMGHFSDGSLESGEEGAYHSFAGYQSSSPSHLNTTPRGMYNAPPSPSFQNASSSTTYNQTSSPMPGPTYYPPVQSYIAPPSPNSSLGLPPPPPPLRTSPIPPPKPSHILTGNATPKPYTPFGATHVETHHTIASPTLDSKVYETSTLKNYNLSTSTKPKVIAQSPSFNKANLEACVQDLHEKTFGKNISGVTPLSTFKTVTTSSSGAPLNGNNGNFGEYKYETRTYSTSSTEPTLDREFSKLTMESNDGGQQRFTQMRRSVETIATIELLLKKIGIWKCVAIANNLKLTCFNGYIYLI</sequence>
<dbReference type="FunFam" id="1.20.1410.10:FF:000001">
    <property type="entry name" value="Talin 2"/>
    <property type="match status" value="1"/>
</dbReference>
<feature type="compositionally biased region" description="Basic and acidic residues" evidence="11">
    <location>
        <begin position="31"/>
        <end position="46"/>
    </location>
</feature>
<dbReference type="GO" id="GO:0001726">
    <property type="term" value="C:ruffle"/>
    <property type="evidence" value="ECO:0007669"/>
    <property type="project" value="InterPro"/>
</dbReference>
<dbReference type="CDD" id="cd17089">
    <property type="entry name" value="FERM_F0_TLN"/>
    <property type="match status" value="1"/>
</dbReference>
<dbReference type="InterPro" id="IPR037438">
    <property type="entry name" value="Talin1/2-RS"/>
</dbReference>
<dbReference type="GO" id="GO:0005856">
    <property type="term" value="C:cytoskeleton"/>
    <property type="evidence" value="ECO:0007669"/>
    <property type="project" value="UniProtKB-SubCell"/>
</dbReference>
<dbReference type="SUPFAM" id="SSF109885">
    <property type="entry name" value="I/LWEQ domain"/>
    <property type="match status" value="4"/>
</dbReference>
<evidence type="ECO:0000256" key="9">
    <source>
        <dbReference type="ARBA" id="ARBA00023212"/>
    </source>
</evidence>
<dbReference type="InterPro" id="IPR019747">
    <property type="entry name" value="FERM_CS"/>
</dbReference>
<dbReference type="GO" id="GO:0051015">
    <property type="term" value="F:actin filament binding"/>
    <property type="evidence" value="ECO:0007669"/>
    <property type="project" value="InterPro"/>
</dbReference>
<dbReference type="InterPro" id="IPR032425">
    <property type="entry name" value="FERM_f0"/>
</dbReference>
<dbReference type="GO" id="GO:0005200">
    <property type="term" value="F:structural constituent of cytoskeleton"/>
    <property type="evidence" value="ECO:0007669"/>
    <property type="project" value="InterPro"/>
</dbReference>
<dbReference type="SMART" id="SM00307">
    <property type="entry name" value="ILWEQ"/>
    <property type="match status" value="1"/>
</dbReference>
<evidence type="ECO:0000259" key="13">
    <source>
        <dbReference type="PROSITE" id="PS50945"/>
    </source>
</evidence>
<feature type="region of interest" description="Disordered" evidence="11">
    <location>
        <begin position="2694"/>
        <end position="2777"/>
    </location>
</feature>
<proteinExistence type="predicted"/>
<dbReference type="InterPro" id="IPR002404">
    <property type="entry name" value="IRS_PTB"/>
</dbReference>
<dbReference type="Pfam" id="PF21896">
    <property type="entry name" value="Talin_IBS2B"/>
    <property type="match status" value="4"/>
</dbReference>
<dbReference type="GO" id="GO:0098609">
    <property type="term" value="P:cell-cell adhesion"/>
    <property type="evidence" value="ECO:0007669"/>
    <property type="project" value="TreeGrafter"/>
</dbReference>
<feature type="compositionally biased region" description="Polar residues" evidence="11">
    <location>
        <begin position="2720"/>
        <end position="2736"/>
    </location>
</feature>
<organism evidence="14">
    <name type="scientific">Culicoides sonorensis</name>
    <name type="common">Biting midge</name>
    <dbReference type="NCBI Taxonomy" id="179676"/>
    <lineage>
        <taxon>Eukaryota</taxon>
        <taxon>Metazoa</taxon>
        <taxon>Ecdysozoa</taxon>
        <taxon>Arthropoda</taxon>
        <taxon>Hexapoda</taxon>
        <taxon>Insecta</taxon>
        <taxon>Pterygota</taxon>
        <taxon>Neoptera</taxon>
        <taxon>Endopterygota</taxon>
        <taxon>Diptera</taxon>
        <taxon>Nematocera</taxon>
        <taxon>Chironomoidea</taxon>
        <taxon>Ceratopogonidae</taxon>
        <taxon>Ceratopogoninae</taxon>
        <taxon>Culicoides</taxon>
        <taxon>Monoculicoides</taxon>
    </lineage>
</organism>
<dbReference type="InterPro" id="IPR049108">
    <property type="entry name" value="Talin_R4"/>
</dbReference>
<feature type="domain" description="FERM" evidence="12">
    <location>
        <begin position="225"/>
        <end position="551"/>
    </location>
</feature>
<dbReference type="Gene3D" id="1.20.1420.10">
    <property type="entry name" value="Talin, central domain"/>
    <property type="match status" value="7"/>
</dbReference>
<dbReference type="FunFam" id="1.20.120.230:FF:000003">
    <property type="entry name" value="Talin 2"/>
    <property type="match status" value="1"/>
</dbReference>
<dbReference type="SUPFAM" id="SSF109880">
    <property type="entry name" value="A middle domain of Talin 1"/>
    <property type="match status" value="1"/>
</dbReference>
<evidence type="ECO:0000256" key="5">
    <source>
        <dbReference type="ARBA" id="ARBA00022490"/>
    </source>
</evidence>
<dbReference type="InterPro" id="IPR019748">
    <property type="entry name" value="FERM_central"/>
</dbReference>
<dbReference type="Gene3D" id="1.20.1410.10">
    <property type="entry name" value="I/LWEQ domain"/>
    <property type="match status" value="1"/>
</dbReference>
<feature type="compositionally biased region" description="Polar residues" evidence="11">
    <location>
        <begin position="2696"/>
        <end position="2709"/>
    </location>
</feature>
<dbReference type="EMBL" id="UFQT01000007">
    <property type="protein sequence ID" value="SSX17478.1"/>
    <property type="molecule type" value="Genomic_DNA"/>
</dbReference>
<dbReference type="FunFam" id="1.20.80.10:FF:000007">
    <property type="entry name" value="Talin 2"/>
    <property type="match status" value="1"/>
</dbReference>
<dbReference type="InterPro" id="IPR015224">
    <property type="entry name" value="Talin_cent"/>
</dbReference>
<dbReference type="InterPro" id="IPR014352">
    <property type="entry name" value="FERM/acyl-CoA-bd_prot_sf"/>
</dbReference>
<dbReference type="InterPro" id="IPR015009">
    <property type="entry name" value="Vinculin-bd_dom"/>
</dbReference>
<dbReference type="Gene3D" id="3.10.20.90">
    <property type="entry name" value="Phosphatidylinositol 3-kinase Catalytic Subunit, Chain A, domain 1"/>
    <property type="match status" value="2"/>
</dbReference>
<dbReference type="GO" id="GO:0005925">
    <property type="term" value="C:focal adhesion"/>
    <property type="evidence" value="ECO:0007669"/>
    <property type="project" value="UniProtKB-SubCell"/>
</dbReference>
<dbReference type="CDD" id="cd14473">
    <property type="entry name" value="FERM_B-lobe"/>
    <property type="match status" value="1"/>
</dbReference>
<evidence type="ECO:0000256" key="6">
    <source>
        <dbReference type="ARBA" id="ARBA00022553"/>
    </source>
</evidence>
<dbReference type="Pfam" id="PF16511">
    <property type="entry name" value="FERM_f0"/>
    <property type="match status" value="1"/>
</dbReference>
<dbReference type="Pfam" id="PF21692">
    <property type="entry name" value="Talin_R4"/>
    <property type="match status" value="1"/>
</dbReference>
<dbReference type="CDD" id="cd17090">
    <property type="entry name" value="FERM_F1_TLN"/>
    <property type="match status" value="1"/>
</dbReference>
<dbReference type="Pfam" id="PF02174">
    <property type="entry name" value="IRS"/>
    <property type="match status" value="1"/>
</dbReference>
<keyword evidence="10" id="KW-0175">Coiled coil</keyword>
<dbReference type="GO" id="GO:0005178">
    <property type="term" value="F:integrin binding"/>
    <property type="evidence" value="ECO:0007669"/>
    <property type="project" value="TreeGrafter"/>
</dbReference>
<dbReference type="FunFam" id="3.10.20.90:FF:000207">
    <property type="entry name" value="Rhea, isoform B"/>
    <property type="match status" value="1"/>
</dbReference>
<keyword evidence="7" id="KW-0965">Cell junction</keyword>
<dbReference type="InterPro" id="IPR035963">
    <property type="entry name" value="FERM_2"/>
</dbReference>
<dbReference type="PANTHER" id="PTHR19981">
    <property type="entry name" value="TALIN"/>
    <property type="match status" value="1"/>
</dbReference>
<keyword evidence="9" id="KW-0206">Cytoskeleton</keyword>
<dbReference type="InterPro" id="IPR035964">
    <property type="entry name" value="I/LWEQ_dom_sf"/>
</dbReference>
<dbReference type="SUPFAM" id="SSF47220">
    <property type="entry name" value="alpha-catenin/vinculin-like"/>
    <property type="match status" value="4"/>
</dbReference>
<dbReference type="GO" id="GO:0009887">
    <property type="term" value="P:animal organ morphogenesis"/>
    <property type="evidence" value="ECO:0007669"/>
    <property type="project" value="UniProtKB-ARBA"/>
</dbReference>
<dbReference type="Gene3D" id="1.20.120.230">
    <property type="entry name" value="Alpha-catenin/vinculin-like"/>
    <property type="match status" value="5"/>
</dbReference>
<dbReference type="PROSITE" id="PS50057">
    <property type="entry name" value="FERM_3"/>
    <property type="match status" value="1"/>
</dbReference>
<feature type="domain" description="I/LWEQ" evidence="13">
    <location>
        <begin position="2433"/>
        <end position="2673"/>
    </location>
</feature>
<dbReference type="InterPro" id="IPR019749">
    <property type="entry name" value="Band_41_domain"/>
</dbReference>
<dbReference type="InterPro" id="IPR000299">
    <property type="entry name" value="FERM_domain"/>
</dbReference>
<dbReference type="Pfam" id="PF21865">
    <property type="entry name" value="TLN1-like_RS"/>
    <property type="match status" value="2"/>
</dbReference>
<dbReference type="FunFam" id="1.20.1420.10:FF:000002">
    <property type="entry name" value="Talin 2"/>
    <property type="match status" value="1"/>
</dbReference>